<dbReference type="Pfam" id="PF05140">
    <property type="entry name" value="ResB"/>
    <property type="match status" value="2"/>
</dbReference>
<proteinExistence type="inferred from homology"/>
<comment type="subcellular location">
    <subcellularLocation>
        <location evidence="6">Cellular thylakoid membrane</location>
        <topology evidence="6">Multi-pass membrane protein</topology>
    </subcellularLocation>
    <subcellularLocation>
        <location evidence="1">Membrane</location>
        <topology evidence="1">Multi-pass membrane protein</topology>
    </subcellularLocation>
</comment>
<keyword evidence="6" id="KW-0793">Thylakoid</keyword>
<comment type="function">
    <text evidence="6">Required during biogenesis of c-type cytochromes (cytochrome c6 and cytochrome f) at the step of heme attachment.</text>
</comment>
<evidence type="ECO:0000256" key="1">
    <source>
        <dbReference type="ARBA" id="ARBA00004141"/>
    </source>
</evidence>
<gene>
    <name evidence="6 9" type="primary">ccs1</name>
    <name evidence="6" type="synonym">ccsB</name>
    <name evidence="9" type="ORF">GlitD10_2743</name>
</gene>
<dbReference type="Proteomes" id="UP000180235">
    <property type="component" value="Chromosome"/>
</dbReference>
<dbReference type="InterPro" id="IPR023494">
    <property type="entry name" value="Cyt_c_bgen_Ccs1/CcsB/ResB"/>
</dbReference>
<feature type="transmembrane region" description="Helical" evidence="7">
    <location>
        <begin position="388"/>
        <end position="405"/>
    </location>
</feature>
<keyword evidence="4 6" id="KW-1133">Transmembrane helix</keyword>
<feature type="domain" description="ResB-like" evidence="8">
    <location>
        <begin position="29"/>
        <end position="297"/>
    </location>
</feature>
<accession>A0A1J0AGM4</accession>
<organism evidence="9 10">
    <name type="scientific">Gloeomargarita lithophora Alchichica-D10</name>
    <dbReference type="NCBI Taxonomy" id="1188229"/>
    <lineage>
        <taxon>Bacteria</taxon>
        <taxon>Bacillati</taxon>
        <taxon>Cyanobacteriota</taxon>
        <taxon>Cyanophyceae</taxon>
        <taxon>Gloeomargaritales</taxon>
        <taxon>Gloeomargaritaceae</taxon>
        <taxon>Gloeomargarita</taxon>
    </lineage>
</organism>
<dbReference type="PANTHER" id="PTHR31566:SF0">
    <property type="entry name" value="CYTOCHROME C BIOGENESIS PROTEIN CCS1, CHLOROPLASTIC"/>
    <property type="match status" value="1"/>
</dbReference>
<dbReference type="GO" id="GO:0017004">
    <property type="term" value="P:cytochrome complex assembly"/>
    <property type="evidence" value="ECO:0007669"/>
    <property type="project" value="UniProtKB-UniRule"/>
</dbReference>
<dbReference type="PANTHER" id="PTHR31566">
    <property type="entry name" value="CYTOCHROME C BIOGENESIS PROTEIN CCS1, CHLOROPLASTIC"/>
    <property type="match status" value="1"/>
</dbReference>
<evidence type="ECO:0000256" key="6">
    <source>
        <dbReference type="HAMAP-Rule" id="MF_01392"/>
    </source>
</evidence>
<keyword evidence="10" id="KW-1185">Reference proteome</keyword>
<keyword evidence="3 6" id="KW-0201">Cytochrome c-type biogenesis</keyword>
<dbReference type="AlphaFoldDB" id="A0A1J0AGM4"/>
<evidence type="ECO:0000256" key="5">
    <source>
        <dbReference type="ARBA" id="ARBA00023136"/>
    </source>
</evidence>
<dbReference type="EMBL" id="CP017675">
    <property type="protein sequence ID" value="APB35086.1"/>
    <property type="molecule type" value="Genomic_DNA"/>
</dbReference>
<evidence type="ECO:0000256" key="3">
    <source>
        <dbReference type="ARBA" id="ARBA00022748"/>
    </source>
</evidence>
<sequence length="452" mass="50679">MTLVFAWCQTQWRTVSLWGRSLVQVVADLRLAIVLLLVIAVASIAGTVIEQGESLASYQENYPEHPALFGFLTWKLILILGLDHVYQTWWYLSLLILFGASLMACTSLRQWPALKVARKWHYYQRPEQILRLNLSQVCDHKPLGEVALILQKKGYWVATENAKLYARKGLAGKIGPIVVHASLVVILLGGLVGALTGFLAQELVPSGQDFQLKKVIEAGAWVRRLPPVRGRVHRFWIDYTPGGEVDQFYTDLGLLNATGEEITRKTIHVNEPLRWRGLTFYQTSWGIDGLRLRFNNSPILELPVKPFTAGNGRKLWGTWLPLKPDLSVGVSLVIPDLQGLFLLYDQQGKLLTTGRVGTALHIENIDLTLTELIGSTGLQIKSDPGVPMVYLGFAGLMLGVTMSYFSHSQVWGLRVDNQLYLGGKTNRAQVTFEREFLEILHQLEIQSQGSEL</sequence>
<feature type="transmembrane region" description="Helical" evidence="7">
    <location>
        <begin position="88"/>
        <end position="108"/>
    </location>
</feature>
<dbReference type="InterPro" id="IPR007816">
    <property type="entry name" value="ResB-like_domain"/>
</dbReference>
<evidence type="ECO:0000256" key="7">
    <source>
        <dbReference type="SAM" id="Phobius"/>
    </source>
</evidence>
<name>A0A1J0AGM4_9CYAN</name>
<evidence type="ECO:0000256" key="2">
    <source>
        <dbReference type="ARBA" id="ARBA00022692"/>
    </source>
</evidence>
<dbReference type="KEGG" id="glt:GlitD10_2743"/>
<feature type="transmembrane region" description="Helical" evidence="7">
    <location>
        <begin position="61"/>
        <end position="82"/>
    </location>
</feature>
<dbReference type="OrthoDB" id="9770923at2"/>
<evidence type="ECO:0000313" key="9">
    <source>
        <dbReference type="EMBL" id="APB35086.1"/>
    </source>
</evidence>
<keyword evidence="5 6" id="KW-0472">Membrane</keyword>
<dbReference type="GO" id="GO:0031676">
    <property type="term" value="C:plasma membrane-derived thylakoid membrane"/>
    <property type="evidence" value="ECO:0007669"/>
    <property type="project" value="UniProtKB-SubCell"/>
</dbReference>
<comment type="subunit">
    <text evidence="6">May interact with CcsA.</text>
</comment>
<reference evidence="9 10" key="1">
    <citation type="submission" date="2016-10" db="EMBL/GenBank/DDBJ databases">
        <title>Description of Gloeomargarita lithophora gen. nov., sp. nov., a thylakoid-bearing basal-branching cyanobacterium with intracellular carbonates, and proposal for Gloeomargaritales ord. nov.</title>
        <authorList>
            <person name="Moreira D."/>
            <person name="Tavera R."/>
            <person name="Benzerara K."/>
            <person name="Skouri-Panet F."/>
            <person name="Couradeau E."/>
            <person name="Gerard E."/>
            <person name="Loussert C."/>
            <person name="Novelo E."/>
            <person name="Zivanovic Y."/>
            <person name="Lopez-Garcia P."/>
        </authorList>
    </citation>
    <scope>NUCLEOTIDE SEQUENCE [LARGE SCALE GENOMIC DNA]</scope>
    <source>
        <strain evidence="9 10">D10</strain>
    </source>
</reference>
<feature type="domain" description="ResB-like" evidence="8">
    <location>
        <begin position="371"/>
        <end position="436"/>
    </location>
</feature>
<evidence type="ECO:0000256" key="4">
    <source>
        <dbReference type="ARBA" id="ARBA00022989"/>
    </source>
</evidence>
<feature type="transmembrane region" description="Helical" evidence="7">
    <location>
        <begin position="177"/>
        <end position="200"/>
    </location>
</feature>
<keyword evidence="2 6" id="KW-0812">Transmembrane</keyword>
<evidence type="ECO:0000259" key="8">
    <source>
        <dbReference type="Pfam" id="PF05140"/>
    </source>
</evidence>
<evidence type="ECO:0000313" key="10">
    <source>
        <dbReference type="Proteomes" id="UP000180235"/>
    </source>
</evidence>
<protein>
    <recommendedName>
        <fullName evidence="6">Cytochrome c biogenesis protein CcsB</fullName>
    </recommendedName>
</protein>
<comment type="similarity">
    <text evidence="6">Belongs to the Ccs1/CcsB family.</text>
</comment>
<dbReference type="RefSeq" id="WP_071455429.1">
    <property type="nucleotide sequence ID" value="NZ_CP017675.1"/>
</dbReference>
<feature type="transmembrane region" description="Helical" evidence="7">
    <location>
        <begin position="29"/>
        <end position="49"/>
    </location>
</feature>
<dbReference type="HAMAP" id="MF_01392">
    <property type="entry name" value="CytC_Ccs1"/>
    <property type="match status" value="1"/>
</dbReference>
<dbReference type="STRING" id="1188229.GlitD10_2743"/>